<protein>
    <submittedName>
        <fullName evidence="1">Uncharacterized protein</fullName>
    </submittedName>
</protein>
<dbReference type="PATRIC" id="fig|1341181.4.peg.218"/>
<keyword evidence="2" id="KW-1185">Reference proteome</keyword>
<dbReference type="Proteomes" id="UP000018004">
    <property type="component" value="Unassembled WGS sequence"/>
</dbReference>
<comment type="caution">
    <text evidence="1">The sequence shown here is derived from an EMBL/GenBank/DDBJ whole genome shotgun (WGS) entry which is preliminary data.</text>
</comment>
<proteinExistence type="predicted"/>
<reference evidence="1 2" key="1">
    <citation type="submission" date="2013-08" db="EMBL/GenBank/DDBJ databases">
        <title>Flavobacterium limnosediminis JC2902 genome sequencing.</title>
        <authorList>
            <person name="Lee K."/>
            <person name="Yi H."/>
            <person name="Park S."/>
            <person name="Chun J."/>
        </authorList>
    </citation>
    <scope>NUCLEOTIDE SEQUENCE [LARGE SCALE GENOMIC DNA]</scope>
    <source>
        <strain evidence="1 2">JC2902</strain>
    </source>
</reference>
<gene>
    <name evidence="1" type="ORF">FLJC2902T_02240</name>
</gene>
<organism evidence="1 2">
    <name type="scientific">Flavobacterium limnosediminis JC2902</name>
    <dbReference type="NCBI Taxonomy" id="1341181"/>
    <lineage>
        <taxon>Bacteria</taxon>
        <taxon>Pseudomonadati</taxon>
        <taxon>Bacteroidota</taxon>
        <taxon>Flavobacteriia</taxon>
        <taxon>Flavobacteriales</taxon>
        <taxon>Flavobacteriaceae</taxon>
        <taxon>Flavobacterium</taxon>
    </lineage>
</organism>
<dbReference type="EMBL" id="AVGG01000001">
    <property type="protein sequence ID" value="ESU29749.1"/>
    <property type="molecule type" value="Genomic_DNA"/>
</dbReference>
<sequence>MYRGKGQWLIATVADNSGNRVLGITRNAEKEKQKEKKSHQSVNELSELMLQKRVKV</sequence>
<accession>V6STH0</accession>
<dbReference type="AlphaFoldDB" id="V6STH0"/>
<name>V6STH0_9FLAO</name>
<evidence type="ECO:0000313" key="1">
    <source>
        <dbReference type="EMBL" id="ESU29749.1"/>
    </source>
</evidence>
<evidence type="ECO:0000313" key="2">
    <source>
        <dbReference type="Proteomes" id="UP000018004"/>
    </source>
</evidence>